<evidence type="ECO:0000256" key="9">
    <source>
        <dbReference type="ARBA" id="ARBA00023146"/>
    </source>
</evidence>
<dbReference type="Gene3D" id="3.30.40.230">
    <property type="match status" value="1"/>
</dbReference>
<evidence type="ECO:0000256" key="1">
    <source>
        <dbReference type="ARBA" id="ARBA00004496"/>
    </source>
</evidence>
<evidence type="ECO:0000256" key="8">
    <source>
        <dbReference type="ARBA" id="ARBA00022917"/>
    </source>
</evidence>
<dbReference type="PANTHER" id="PTHR10745:SF0">
    <property type="entry name" value="GLYCINE--TRNA LIGASE"/>
    <property type="match status" value="1"/>
</dbReference>
<dbReference type="PANTHER" id="PTHR10745">
    <property type="entry name" value="GLYCYL-TRNA SYNTHETASE/DNA POLYMERASE SUBUNIT GAMMA-2"/>
    <property type="match status" value="1"/>
</dbReference>
<gene>
    <name evidence="12" type="primary">glyS</name>
    <name evidence="12" type="ORF">EF806_02550</name>
</gene>
<dbReference type="SUPFAM" id="SSF55681">
    <property type="entry name" value="Class II aaRS and biotin synthetases"/>
    <property type="match status" value="1"/>
</dbReference>
<evidence type="ECO:0000256" key="6">
    <source>
        <dbReference type="ARBA" id="ARBA00022741"/>
    </source>
</evidence>
<reference evidence="12 13" key="1">
    <citation type="journal article" date="2019" name="Nat. Microbiol.">
        <title>Wide diversity of methane and short-chain alkane metabolisms in uncultured archaea.</title>
        <authorList>
            <person name="Borrel G."/>
            <person name="Adam P.S."/>
            <person name="McKay L.J."/>
            <person name="Chen L.X."/>
            <person name="Sierra-Garcia I.N."/>
            <person name="Sieber C.M."/>
            <person name="Letourneur Q."/>
            <person name="Ghozlane A."/>
            <person name="Andersen G.L."/>
            <person name="Li W.J."/>
            <person name="Hallam S.J."/>
            <person name="Muyzer G."/>
            <person name="de Oliveira V.M."/>
            <person name="Inskeep W.P."/>
            <person name="Banfield J.F."/>
            <person name="Gribaldo S."/>
        </authorList>
    </citation>
    <scope>NUCLEOTIDE SEQUENCE [LARGE SCALE GENOMIC DNA]</scope>
    <source>
        <strain evidence="12">NM1a</strain>
    </source>
</reference>
<dbReference type="CDD" id="cd00774">
    <property type="entry name" value="GlyRS-like_core"/>
    <property type="match status" value="1"/>
</dbReference>
<dbReference type="InterPro" id="IPR002315">
    <property type="entry name" value="tRNA-synt_gly"/>
</dbReference>
<comment type="subcellular location">
    <subcellularLocation>
        <location evidence="1">Cytoplasm</location>
    </subcellularLocation>
</comment>
<dbReference type="PROSITE" id="PS50862">
    <property type="entry name" value="AA_TRNA_LIGASE_II"/>
    <property type="match status" value="1"/>
</dbReference>
<dbReference type="Gene3D" id="3.30.930.10">
    <property type="entry name" value="Bira Bifunctional Protein, Domain 2"/>
    <property type="match status" value="2"/>
</dbReference>
<dbReference type="SUPFAM" id="SSF52954">
    <property type="entry name" value="Class II aaRS ABD-related"/>
    <property type="match status" value="1"/>
</dbReference>
<keyword evidence="4" id="KW-0963">Cytoplasm</keyword>
<dbReference type="Pfam" id="PF03129">
    <property type="entry name" value="HGTP_anticodon"/>
    <property type="match status" value="1"/>
</dbReference>
<proteinExistence type="inferred from homology"/>
<dbReference type="CDD" id="cd00858">
    <property type="entry name" value="GlyRS_anticodon"/>
    <property type="match status" value="1"/>
</dbReference>
<feature type="domain" description="Aminoacyl-transfer RNA synthetases class-II family profile" evidence="11">
    <location>
        <begin position="8"/>
        <end position="449"/>
    </location>
</feature>
<organism evidence="12 13">
    <name type="scientific">Methanoliparum thermophilum</name>
    <dbReference type="NCBI Taxonomy" id="2491083"/>
    <lineage>
        <taxon>Archaea</taxon>
        <taxon>Methanobacteriati</taxon>
        <taxon>Methanobacteriota</taxon>
        <taxon>Candidatus Methanoliparia</taxon>
        <taxon>Candidatus Methanoliparales</taxon>
        <taxon>Candidatus Methanoliparaceae</taxon>
        <taxon>Candidatus Methanoliparum</taxon>
    </lineage>
</organism>
<dbReference type="PRINTS" id="PR01043">
    <property type="entry name" value="TRNASYNTHGLY"/>
</dbReference>
<dbReference type="EMBL" id="RXIF01000004">
    <property type="protein sequence ID" value="RZN64941.1"/>
    <property type="molecule type" value="Genomic_DNA"/>
</dbReference>
<dbReference type="AlphaFoldDB" id="A0A520KSQ5"/>
<evidence type="ECO:0000256" key="7">
    <source>
        <dbReference type="ARBA" id="ARBA00022840"/>
    </source>
</evidence>
<dbReference type="InterPro" id="IPR002314">
    <property type="entry name" value="aa-tRNA-synt_IIb"/>
</dbReference>
<dbReference type="NCBIfam" id="NF003211">
    <property type="entry name" value="PRK04173.1"/>
    <property type="match status" value="1"/>
</dbReference>
<keyword evidence="5 12" id="KW-0436">Ligase</keyword>
<dbReference type="FunFam" id="3.40.50.800:FF:000002">
    <property type="entry name" value="Glycine--tRNA ligase"/>
    <property type="match status" value="1"/>
</dbReference>
<dbReference type="EC" id="6.1.1.14" evidence="3"/>
<keyword evidence="9" id="KW-0030">Aminoacyl-tRNA synthetase</keyword>
<comment type="similarity">
    <text evidence="2">Belongs to the class-II aminoacyl-tRNA synthetase family.</text>
</comment>
<evidence type="ECO:0000256" key="3">
    <source>
        <dbReference type="ARBA" id="ARBA00012829"/>
    </source>
</evidence>
<dbReference type="InterPro" id="IPR033731">
    <property type="entry name" value="GlyRS-like_core"/>
</dbReference>
<dbReference type="Pfam" id="PF00587">
    <property type="entry name" value="tRNA-synt_2b"/>
    <property type="match status" value="1"/>
</dbReference>
<protein>
    <recommendedName>
        <fullName evidence="3">glycine--tRNA ligase</fullName>
        <ecNumber evidence="3">6.1.1.14</ecNumber>
    </recommendedName>
    <alternativeName>
        <fullName evidence="10">Diadenosine tetraphosphate synthetase</fullName>
    </alternativeName>
</protein>
<sequence>MTEKEKNDKIINLAVRKGFFWKSFELYGGSSGFWDYGPLGSIIKKKILDEWMRFYRIKEGFLEVDTPTINLDKVFVASGHIENFVDIIVKCDNCKEEYRADHLLNDLGIDIEGTDLNKYEELIERNNIRCPVCGGKLGRCQRFNLMFETSIGVDRNNRSGYLRPETAQGIFINFLRLSRLARTLPFGVVQIGKAYRNEISPRQGIIRLREFTIAEAEIFIDPNEDGLSIDKVADYVVNLFPRDYNREIRITIKEAIDNKIIRNKFVAYNIAIANMFLTRIGIPNEKIRFRQHKKDEMAHYASDCWDAEIKTDKYGWIEVAGIADRGDYDLRSHSIESDQELYIFKPFDKPIKVKKNVIKPNMDIIGPMFKDKSPLILEKLKKGEGIIKDGDLHLKIGDEDIIIKNGAYSIEETDEEVHGEKIVPHVVEPSYGIDRILYSLLESSYREEPLENGEMRVVLGFKAFMSPIDVAVFPLLPKKELIEKSKEVTELLKSYNLYVFYDDNGSIGRRYRRQDEAGTPFCVTIDFDTLDDDKVTVRDRDTMKQERIKISDLGEFLEDLIEQSKSTP</sequence>
<evidence type="ECO:0000313" key="12">
    <source>
        <dbReference type="EMBL" id="RZN64941.1"/>
    </source>
</evidence>
<dbReference type="NCBIfam" id="TIGR00389">
    <property type="entry name" value="glyS_dimeric"/>
    <property type="match status" value="1"/>
</dbReference>
<evidence type="ECO:0000256" key="4">
    <source>
        <dbReference type="ARBA" id="ARBA00022490"/>
    </source>
</evidence>
<dbReference type="FunFam" id="3.30.40.230:FF:000005">
    <property type="entry name" value="Glycine--tRNA ligase"/>
    <property type="match status" value="1"/>
</dbReference>
<dbReference type="InterPro" id="IPR045864">
    <property type="entry name" value="aa-tRNA-synth_II/BPL/LPL"/>
</dbReference>
<dbReference type="GO" id="GO:0044281">
    <property type="term" value="P:small molecule metabolic process"/>
    <property type="evidence" value="ECO:0007669"/>
    <property type="project" value="UniProtKB-ARBA"/>
</dbReference>
<accession>A0A520KSQ5</accession>
<dbReference type="GO" id="GO:0006426">
    <property type="term" value="P:glycyl-tRNA aminoacylation"/>
    <property type="evidence" value="ECO:0007669"/>
    <property type="project" value="InterPro"/>
</dbReference>
<dbReference type="Gene3D" id="3.40.50.800">
    <property type="entry name" value="Anticodon-binding domain"/>
    <property type="match status" value="1"/>
</dbReference>
<dbReference type="InterPro" id="IPR036621">
    <property type="entry name" value="Anticodon-bd_dom_sf"/>
</dbReference>
<keyword evidence="6" id="KW-0547">Nucleotide-binding</keyword>
<keyword evidence="7" id="KW-0067">ATP-binding</keyword>
<evidence type="ECO:0000256" key="10">
    <source>
        <dbReference type="ARBA" id="ARBA00030057"/>
    </source>
</evidence>
<dbReference type="InterPro" id="IPR027031">
    <property type="entry name" value="Gly-tRNA_synthase/POLG2"/>
</dbReference>
<evidence type="ECO:0000256" key="2">
    <source>
        <dbReference type="ARBA" id="ARBA00008226"/>
    </source>
</evidence>
<dbReference type="GO" id="GO:0005737">
    <property type="term" value="C:cytoplasm"/>
    <property type="evidence" value="ECO:0007669"/>
    <property type="project" value="UniProtKB-SubCell"/>
</dbReference>
<name>A0A520KSQ5_METT2</name>
<dbReference type="Proteomes" id="UP000317158">
    <property type="component" value="Unassembled WGS sequence"/>
</dbReference>
<evidence type="ECO:0000259" key="11">
    <source>
        <dbReference type="PROSITE" id="PS50862"/>
    </source>
</evidence>
<dbReference type="InterPro" id="IPR004154">
    <property type="entry name" value="Anticodon-bd"/>
</dbReference>
<dbReference type="GO" id="GO:0005524">
    <property type="term" value="F:ATP binding"/>
    <property type="evidence" value="ECO:0007669"/>
    <property type="project" value="UniProtKB-KW"/>
</dbReference>
<keyword evidence="8" id="KW-0648">Protein biosynthesis</keyword>
<evidence type="ECO:0000313" key="13">
    <source>
        <dbReference type="Proteomes" id="UP000317158"/>
    </source>
</evidence>
<evidence type="ECO:0000256" key="5">
    <source>
        <dbReference type="ARBA" id="ARBA00022598"/>
    </source>
</evidence>
<comment type="caution">
    <text evidence="12">The sequence shown here is derived from an EMBL/GenBank/DDBJ whole genome shotgun (WGS) entry which is preliminary data.</text>
</comment>
<dbReference type="InterPro" id="IPR006195">
    <property type="entry name" value="aa-tRNA-synth_II"/>
</dbReference>
<dbReference type="GO" id="GO:0004820">
    <property type="term" value="F:glycine-tRNA ligase activity"/>
    <property type="evidence" value="ECO:0007669"/>
    <property type="project" value="UniProtKB-EC"/>
</dbReference>